<comment type="caution">
    <text evidence="3">The sequence shown here is derived from an EMBL/GenBank/DDBJ whole genome shotgun (WGS) entry which is preliminary data.</text>
</comment>
<dbReference type="PANTHER" id="PTHR33542">
    <property type="entry name" value="SIROHYDROCHLORIN FERROCHELATASE, CHLOROPLASTIC"/>
    <property type="match status" value="1"/>
</dbReference>
<dbReference type="InterPro" id="IPR002762">
    <property type="entry name" value="CbiX-like"/>
</dbReference>
<evidence type="ECO:0000313" key="4">
    <source>
        <dbReference type="Proteomes" id="UP000738376"/>
    </source>
</evidence>
<dbReference type="InterPro" id="IPR050963">
    <property type="entry name" value="Sirohydro_Cobaltochel/CbiX"/>
</dbReference>
<accession>A0ABX1LQD6</accession>
<dbReference type="CDD" id="cd03416">
    <property type="entry name" value="CbiX_SirB_N"/>
    <property type="match status" value="1"/>
</dbReference>
<proteinExistence type="predicted"/>
<reference evidence="3 4" key="1">
    <citation type="submission" date="2020-03" db="EMBL/GenBank/DDBJ databases">
        <title>Draft Genome Sequence of 2-Methylisoborneol Producing Pseudanabaena yagii Strain GIHE-NHR1 Isolated from North Han River in South Korea.</title>
        <authorList>
            <person name="Jeong J."/>
        </authorList>
    </citation>
    <scope>NUCLEOTIDE SEQUENCE [LARGE SCALE GENOMIC DNA]</scope>
    <source>
        <strain evidence="3 4">GIHE-NHR1</strain>
    </source>
</reference>
<dbReference type="Pfam" id="PF01903">
    <property type="entry name" value="CbiX"/>
    <property type="match status" value="2"/>
</dbReference>
<keyword evidence="4" id="KW-1185">Reference proteome</keyword>
<name>A0ABX1LQD6_9CYAN</name>
<dbReference type="Proteomes" id="UP000738376">
    <property type="component" value="Unassembled WGS sequence"/>
</dbReference>
<keyword evidence="2" id="KW-0456">Lyase</keyword>
<dbReference type="SUPFAM" id="SSF53800">
    <property type="entry name" value="Chelatase"/>
    <property type="match status" value="1"/>
</dbReference>
<keyword evidence="1" id="KW-0479">Metal-binding</keyword>
<protein>
    <submittedName>
        <fullName evidence="3">Sirohydrochlorin chelatase</fullName>
    </submittedName>
</protein>
<dbReference type="PANTHER" id="PTHR33542:SF3">
    <property type="entry name" value="SIROHYDROCHLORIN FERROCHELATASE, CHLOROPLASTIC"/>
    <property type="match status" value="1"/>
</dbReference>
<gene>
    <name evidence="3" type="ORF">HC246_05845</name>
</gene>
<evidence type="ECO:0000256" key="2">
    <source>
        <dbReference type="ARBA" id="ARBA00023239"/>
    </source>
</evidence>
<organism evidence="3 4">
    <name type="scientific">Pseudanabaena yagii GIHE-NHR1</name>
    <dbReference type="NCBI Taxonomy" id="2722753"/>
    <lineage>
        <taxon>Bacteria</taxon>
        <taxon>Bacillati</taxon>
        <taxon>Cyanobacteriota</taxon>
        <taxon>Cyanophyceae</taxon>
        <taxon>Pseudanabaenales</taxon>
        <taxon>Pseudanabaenaceae</taxon>
        <taxon>Pseudanabaena</taxon>
        <taxon>Pseudanabaena yagii</taxon>
    </lineage>
</organism>
<dbReference type="EMBL" id="JAAVJL010000001">
    <property type="protein sequence ID" value="NMF57553.1"/>
    <property type="molecule type" value="Genomic_DNA"/>
</dbReference>
<dbReference type="RefSeq" id="WP_169362568.1">
    <property type="nucleotide sequence ID" value="NZ_JAAVJL010000001.1"/>
</dbReference>
<evidence type="ECO:0000313" key="3">
    <source>
        <dbReference type="EMBL" id="NMF57553.1"/>
    </source>
</evidence>
<sequence>MNATALFFVTHGSSDRRSWSALQDLVTVARSHSNLYISGGCLEGQPLTLAQQLEKFANEITDYGVSTIAILPLLLLEGIHVSEDIPHEVAIAQSKLQNQITLRILSHLGTHSQIPDLLAKQFEKYADQHSPAKQARILVSHGSRRAVANQVVENLAKSSQAIAAYWGIEPKVETQIEHLIAQGIERINVLPYFLTEGGITEAIANKLKPYSDRAQIRQLPVPLSNEQLVNLALSMI</sequence>
<evidence type="ECO:0000256" key="1">
    <source>
        <dbReference type="ARBA" id="ARBA00022723"/>
    </source>
</evidence>
<dbReference type="Gene3D" id="3.40.50.1400">
    <property type="match status" value="2"/>
</dbReference>